<dbReference type="PATRIC" id="fig|1045004.4.peg.851"/>
<dbReference type="STRING" id="336988.NT96_08120"/>
<keyword evidence="1" id="KW-0449">Lipoprotein</keyword>
<dbReference type="HOGENOM" id="CLU_052482_0_0_9"/>
<protein>
    <submittedName>
        <fullName evidence="1">CamS-like lipoprotein</fullName>
    </submittedName>
</protein>
<organism evidence="1 2">
    <name type="scientific">Oenococcus kitaharae DSM 17330</name>
    <dbReference type="NCBI Taxonomy" id="1045004"/>
    <lineage>
        <taxon>Bacteria</taxon>
        <taxon>Bacillati</taxon>
        <taxon>Bacillota</taxon>
        <taxon>Bacilli</taxon>
        <taxon>Lactobacillales</taxon>
        <taxon>Lactobacillaceae</taxon>
        <taxon>Oenococcus</taxon>
    </lineage>
</organism>
<dbReference type="CDD" id="cd13440">
    <property type="entry name" value="CamS_repeat_2"/>
    <property type="match status" value="1"/>
</dbReference>
<comment type="caution">
    <text evidence="1">The sequence shown here is derived from an EMBL/GenBank/DDBJ whole genome shotgun (WGS) entry which is preliminary data.</text>
</comment>
<evidence type="ECO:0000313" key="2">
    <source>
        <dbReference type="Proteomes" id="UP000004959"/>
    </source>
</evidence>
<dbReference type="Gene3D" id="3.10.570.10">
    <property type="entry name" value="sex pheromone staph- cam373 precursor domain"/>
    <property type="match status" value="1"/>
</dbReference>
<accession>G9WIE2</accession>
<evidence type="ECO:0000313" key="1">
    <source>
        <dbReference type="EMBL" id="EHN58954.1"/>
    </source>
</evidence>
<gene>
    <name evidence="1" type="ORF">OKIT_0847</name>
</gene>
<proteinExistence type="predicted"/>
<sequence>MVIVGALYFFNSRQPVSTSSSSSSPSSVQVINQNNQQGEYRSVISNGNYLTSSARGMTVTTESNFNAQSFELSLNELSKRFFSTRRYIFQEGQYLSSDLLSSWLDRYSNSNRSGLNPPDNGRTDDSRNPYYLQSIEENDFMNQVNGSKLNLEGMTIGLAMNRIDHYTRTPGGPEYTQNISRAEMVAQGRTAAAKVLRRLRAMNQIPKNLPILIVMYENAPEDSLAGGAPYAYYLSKSGNTIGNWTNVNFQNIVFPKSDTDRSPIGTQDNTNFVNFKNEIQNFFPNISYATAQAHYENGSLNGLNININTSFYSVSEIKAFATYISETAPKYFNNSIPIRISLSASNQLMAVITKDANSSYRIIYLYSY</sequence>
<dbReference type="AlphaFoldDB" id="G9WIE2"/>
<dbReference type="eggNOG" id="COG4851">
    <property type="taxonomic scope" value="Bacteria"/>
</dbReference>
<keyword evidence="2" id="KW-1185">Reference proteome</keyword>
<dbReference type="EMBL" id="AFVZ01000001">
    <property type="protein sequence ID" value="EHN58954.1"/>
    <property type="molecule type" value="Genomic_DNA"/>
</dbReference>
<dbReference type="Pfam" id="PF07537">
    <property type="entry name" value="CamS"/>
    <property type="match status" value="1"/>
</dbReference>
<dbReference type="PIRSF" id="PIRSF012509">
    <property type="entry name" value="CamS"/>
    <property type="match status" value="1"/>
</dbReference>
<name>G9WIE2_9LACO</name>
<dbReference type="Proteomes" id="UP000004959">
    <property type="component" value="Chromosome"/>
</dbReference>
<dbReference type="CDD" id="cd13441">
    <property type="entry name" value="CamS_repeat_1"/>
    <property type="match status" value="1"/>
</dbReference>
<reference evidence="1 2" key="1">
    <citation type="journal article" date="2012" name="PLoS ONE">
        <title>Functional divergence in the genus oenococcus as predicted by genome sequencing of the newly-described species, Oenococcus kitaharae.</title>
        <authorList>
            <person name="Borneman A.R."/>
            <person name="McCarthy J.M."/>
            <person name="Chambers P.J."/>
            <person name="Bartowsky E.J."/>
        </authorList>
    </citation>
    <scope>NUCLEOTIDE SEQUENCE [LARGE SCALE GENOMIC DNA]</scope>
    <source>
        <strain evidence="2">DSM17330</strain>
    </source>
</reference>
<dbReference type="InterPro" id="IPR011426">
    <property type="entry name" value="CamS"/>
</dbReference>